<dbReference type="EMBL" id="NPEX01000348">
    <property type="protein sequence ID" value="RAI38609.1"/>
    <property type="molecule type" value="Genomic_DNA"/>
</dbReference>
<keyword evidence="7" id="KW-1185">Reference proteome</keyword>
<dbReference type="Pfam" id="PF07729">
    <property type="entry name" value="FCD"/>
    <property type="match status" value="1"/>
</dbReference>
<feature type="region of interest" description="Disordered" evidence="4">
    <location>
        <begin position="1"/>
        <end position="20"/>
    </location>
</feature>
<evidence type="ECO:0000256" key="1">
    <source>
        <dbReference type="ARBA" id="ARBA00023015"/>
    </source>
</evidence>
<reference evidence="6 7" key="1">
    <citation type="submission" date="2017-07" db="EMBL/GenBank/DDBJ databases">
        <title>Draft Genome Sequences of Select Purple Nonsulfur Bacteria.</title>
        <authorList>
            <person name="Lasarre B."/>
            <person name="Mckinlay J.B."/>
        </authorList>
    </citation>
    <scope>NUCLEOTIDE SEQUENCE [LARGE SCALE GENOMIC DNA]</scope>
    <source>
        <strain evidence="6 7">DSM 5909</strain>
    </source>
</reference>
<dbReference type="OrthoDB" id="9815654at2"/>
<dbReference type="AlphaFoldDB" id="A0A327KII2"/>
<dbReference type="SUPFAM" id="SSF48008">
    <property type="entry name" value="GntR ligand-binding domain-like"/>
    <property type="match status" value="1"/>
</dbReference>
<dbReference type="SUPFAM" id="SSF46785">
    <property type="entry name" value="Winged helix' DNA-binding domain"/>
    <property type="match status" value="1"/>
</dbReference>
<proteinExistence type="predicted"/>
<dbReference type="InterPro" id="IPR000524">
    <property type="entry name" value="Tscrpt_reg_HTH_GntR"/>
</dbReference>
<protein>
    <recommendedName>
        <fullName evidence="5">HTH gntR-type domain-containing protein</fullName>
    </recommendedName>
</protein>
<dbReference type="InterPro" id="IPR008920">
    <property type="entry name" value="TF_FadR/GntR_C"/>
</dbReference>
<keyword evidence="1" id="KW-0805">Transcription regulation</keyword>
<name>A0A327KII2_9BRAD</name>
<dbReference type="SMART" id="SM00345">
    <property type="entry name" value="HTH_GNTR"/>
    <property type="match status" value="1"/>
</dbReference>
<dbReference type="PROSITE" id="PS50949">
    <property type="entry name" value="HTH_GNTR"/>
    <property type="match status" value="1"/>
</dbReference>
<evidence type="ECO:0000313" key="6">
    <source>
        <dbReference type="EMBL" id="RAI38609.1"/>
    </source>
</evidence>
<dbReference type="Gene3D" id="1.10.10.10">
    <property type="entry name" value="Winged helix-like DNA-binding domain superfamily/Winged helix DNA-binding domain"/>
    <property type="match status" value="1"/>
</dbReference>
<evidence type="ECO:0000259" key="5">
    <source>
        <dbReference type="PROSITE" id="PS50949"/>
    </source>
</evidence>
<dbReference type="InterPro" id="IPR011711">
    <property type="entry name" value="GntR_C"/>
</dbReference>
<sequence>MVKTGGIGDGPDGGTAGGDPTLATRIVATLRQRIISGEIAPLLRLRVRQLAQEFGTGLSPVREALNRLTRDDLVAHSDQRGFVVSAIGEQDLEEMIKARCWLNERALRESIAQGGPDWEERLIVAYHRLSRLPRWADEAEGIANPEWEVAHRVFHRVLIDACGSRWLVGYCEQLFDVADRYRHMARKAALARVRDEHRQIMEAAVARDAERAVELLNGHFRRTAELCKAELQRRAAA</sequence>
<evidence type="ECO:0000256" key="2">
    <source>
        <dbReference type="ARBA" id="ARBA00023125"/>
    </source>
</evidence>
<dbReference type="GO" id="GO:0003700">
    <property type="term" value="F:DNA-binding transcription factor activity"/>
    <property type="evidence" value="ECO:0007669"/>
    <property type="project" value="InterPro"/>
</dbReference>
<feature type="compositionally biased region" description="Gly residues" evidence="4">
    <location>
        <begin position="1"/>
        <end position="17"/>
    </location>
</feature>
<dbReference type="PANTHER" id="PTHR43537:SF5">
    <property type="entry name" value="UXU OPERON TRANSCRIPTIONAL REGULATOR"/>
    <property type="match status" value="1"/>
</dbReference>
<accession>A0A327KII2</accession>
<dbReference type="Pfam" id="PF00392">
    <property type="entry name" value="GntR"/>
    <property type="match status" value="1"/>
</dbReference>
<comment type="caution">
    <text evidence="6">The sequence shown here is derived from an EMBL/GenBank/DDBJ whole genome shotgun (WGS) entry which is preliminary data.</text>
</comment>
<dbReference type="InterPro" id="IPR036388">
    <property type="entry name" value="WH-like_DNA-bd_sf"/>
</dbReference>
<gene>
    <name evidence="6" type="ORF">CH341_27520</name>
</gene>
<dbReference type="SMART" id="SM00895">
    <property type="entry name" value="FCD"/>
    <property type="match status" value="1"/>
</dbReference>
<feature type="domain" description="HTH gntR-type" evidence="5">
    <location>
        <begin position="20"/>
        <end position="87"/>
    </location>
</feature>
<evidence type="ECO:0000256" key="4">
    <source>
        <dbReference type="SAM" id="MobiDB-lite"/>
    </source>
</evidence>
<organism evidence="6 7">
    <name type="scientific">Rhodoplanes roseus</name>
    <dbReference type="NCBI Taxonomy" id="29409"/>
    <lineage>
        <taxon>Bacteria</taxon>
        <taxon>Pseudomonadati</taxon>
        <taxon>Pseudomonadota</taxon>
        <taxon>Alphaproteobacteria</taxon>
        <taxon>Hyphomicrobiales</taxon>
        <taxon>Nitrobacteraceae</taxon>
        <taxon>Rhodoplanes</taxon>
    </lineage>
</organism>
<evidence type="ECO:0000256" key="3">
    <source>
        <dbReference type="ARBA" id="ARBA00023163"/>
    </source>
</evidence>
<dbReference type="InterPro" id="IPR036390">
    <property type="entry name" value="WH_DNA-bd_sf"/>
</dbReference>
<keyword evidence="2" id="KW-0238">DNA-binding</keyword>
<dbReference type="RefSeq" id="WP_111422197.1">
    <property type="nucleotide sequence ID" value="NZ_NPEX01000348.1"/>
</dbReference>
<dbReference type="PANTHER" id="PTHR43537">
    <property type="entry name" value="TRANSCRIPTIONAL REGULATOR, GNTR FAMILY"/>
    <property type="match status" value="1"/>
</dbReference>
<dbReference type="Proteomes" id="UP000249130">
    <property type="component" value="Unassembled WGS sequence"/>
</dbReference>
<keyword evidence="3" id="KW-0804">Transcription</keyword>
<evidence type="ECO:0000313" key="7">
    <source>
        <dbReference type="Proteomes" id="UP000249130"/>
    </source>
</evidence>
<feature type="non-terminal residue" evidence="6">
    <location>
        <position position="237"/>
    </location>
</feature>
<dbReference type="Gene3D" id="1.20.120.530">
    <property type="entry name" value="GntR ligand-binding domain-like"/>
    <property type="match status" value="1"/>
</dbReference>
<dbReference type="GO" id="GO:0003677">
    <property type="term" value="F:DNA binding"/>
    <property type="evidence" value="ECO:0007669"/>
    <property type="project" value="UniProtKB-KW"/>
</dbReference>